<name>T1KW78_TETUR</name>
<keyword evidence="2" id="KW-1185">Reference proteome</keyword>
<evidence type="ECO:0000313" key="2">
    <source>
        <dbReference type="Proteomes" id="UP000015104"/>
    </source>
</evidence>
<dbReference type="HOGENOM" id="CLU_2925557_0_0_1"/>
<reference evidence="1" key="2">
    <citation type="submission" date="2015-06" db="UniProtKB">
        <authorList>
            <consortium name="EnsemblMetazoa"/>
        </authorList>
    </citation>
    <scope>IDENTIFICATION</scope>
</reference>
<dbReference type="EnsemblMetazoa" id="tetur24g00660.1">
    <property type="protein sequence ID" value="tetur24g00660.1"/>
    <property type="gene ID" value="tetur24g00660"/>
</dbReference>
<dbReference type="Proteomes" id="UP000015104">
    <property type="component" value="Unassembled WGS sequence"/>
</dbReference>
<protein>
    <submittedName>
        <fullName evidence="1">Uncharacterized protein</fullName>
    </submittedName>
</protein>
<proteinExistence type="predicted"/>
<evidence type="ECO:0000313" key="1">
    <source>
        <dbReference type="EnsemblMetazoa" id="tetur24g00660.1"/>
    </source>
</evidence>
<dbReference type="EMBL" id="CAEY01000638">
    <property type="status" value="NOT_ANNOTATED_CDS"/>
    <property type="molecule type" value="Genomic_DNA"/>
</dbReference>
<sequence>MSKVVYFQVSLQIIFSYVFFNDDCRPLGSNNCFYPNHTMDQLNWGSLLLKLIKTVVEFMIDVLAGVMLGKSALSPPLKSF</sequence>
<organism evidence="1 2">
    <name type="scientific">Tetranychus urticae</name>
    <name type="common">Two-spotted spider mite</name>
    <dbReference type="NCBI Taxonomy" id="32264"/>
    <lineage>
        <taxon>Eukaryota</taxon>
        <taxon>Metazoa</taxon>
        <taxon>Ecdysozoa</taxon>
        <taxon>Arthropoda</taxon>
        <taxon>Chelicerata</taxon>
        <taxon>Arachnida</taxon>
        <taxon>Acari</taxon>
        <taxon>Acariformes</taxon>
        <taxon>Trombidiformes</taxon>
        <taxon>Prostigmata</taxon>
        <taxon>Eleutherengona</taxon>
        <taxon>Raphignathae</taxon>
        <taxon>Tetranychoidea</taxon>
        <taxon>Tetranychidae</taxon>
        <taxon>Tetranychus</taxon>
    </lineage>
</organism>
<accession>T1KW78</accession>
<reference evidence="2" key="1">
    <citation type="submission" date="2011-08" db="EMBL/GenBank/DDBJ databases">
        <authorList>
            <person name="Rombauts S."/>
        </authorList>
    </citation>
    <scope>NUCLEOTIDE SEQUENCE</scope>
    <source>
        <strain evidence="2">London</strain>
    </source>
</reference>
<dbReference type="AlphaFoldDB" id="T1KW78"/>